<keyword evidence="2" id="KW-1185">Reference proteome</keyword>
<accession>A0ABX9SNY7</accession>
<comment type="caution">
    <text evidence="1">The sequence shown here is derived from an EMBL/GenBank/DDBJ whole genome shotgun (WGS) entry which is preliminary data.</text>
</comment>
<sequence>MKDIIYWNVKVQKKIDSYPDAVHVRINFELVALQNGYPHSFDNEARHFLMIAYRIIKKKYIVPSVIVPQENNLLVNLQHPGFQHFLNTVILITKS</sequence>
<proteinExistence type="predicted"/>
<protein>
    <submittedName>
        <fullName evidence="1">Uncharacterized protein</fullName>
    </submittedName>
</protein>
<evidence type="ECO:0000313" key="1">
    <source>
        <dbReference type="EMBL" id="RKS59757.1"/>
    </source>
</evidence>
<dbReference type="EMBL" id="RBLJ01000002">
    <property type="protein sequence ID" value="RKS59757.1"/>
    <property type="molecule type" value="Genomic_DNA"/>
</dbReference>
<dbReference type="Proteomes" id="UP000280955">
    <property type="component" value="Unassembled WGS sequence"/>
</dbReference>
<gene>
    <name evidence="1" type="ORF">BDD30_1844</name>
</gene>
<organism evidence="1 2">
    <name type="scientific">Photorhabdus asymbiotica</name>
    <dbReference type="NCBI Taxonomy" id="291112"/>
    <lineage>
        <taxon>Bacteria</taxon>
        <taxon>Pseudomonadati</taxon>
        <taxon>Pseudomonadota</taxon>
        <taxon>Gammaproteobacteria</taxon>
        <taxon>Enterobacterales</taxon>
        <taxon>Morganellaceae</taxon>
        <taxon>Photorhabdus</taxon>
    </lineage>
</organism>
<dbReference type="RefSeq" id="WP_015835894.1">
    <property type="nucleotide sequence ID" value="NC_012962.1"/>
</dbReference>
<reference evidence="1 2" key="1">
    <citation type="submission" date="2018-10" db="EMBL/GenBank/DDBJ databases">
        <title>Genomic Encyclopedia of Archaeal and Bacterial Type Strains, Phase II (KMG-II): from individual species to whole genera.</title>
        <authorList>
            <person name="Goeker M."/>
        </authorList>
    </citation>
    <scope>NUCLEOTIDE SEQUENCE [LARGE SCALE GENOMIC DNA]</scope>
    <source>
        <strain evidence="1 2">DSM 15149</strain>
    </source>
</reference>
<evidence type="ECO:0000313" key="2">
    <source>
        <dbReference type="Proteomes" id="UP000280955"/>
    </source>
</evidence>
<name>A0ABX9SNY7_9GAMM</name>